<evidence type="ECO:0000256" key="15">
    <source>
        <dbReference type="ARBA" id="ARBA00023136"/>
    </source>
</evidence>
<reference evidence="20" key="1">
    <citation type="submission" date="2025-08" db="UniProtKB">
        <authorList>
            <consortium name="RefSeq"/>
        </authorList>
    </citation>
    <scope>IDENTIFICATION</scope>
</reference>
<dbReference type="Proteomes" id="UP000694867">
    <property type="component" value="Unplaced"/>
</dbReference>
<evidence type="ECO:0000256" key="3">
    <source>
        <dbReference type="ARBA" id="ARBA00022448"/>
    </source>
</evidence>
<keyword evidence="10" id="KW-0769">Symport</keyword>
<organism evidence="19 20">
    <name type="scientific">Galendromus occidentalis</name>
    <name type="common">western predatory mite</name>
    <dbReference type="NCBI Taxonomy" id="34638"/>
    <lineage>
        <taxon>Eukaryota</taxon>
        <taxon>Metazoa</taxon>
        <taxon>Ecdysozoa</taxon>
        <taxon>Arthropoda</taxon>
        <taxon>Chelicerata</taxon>
        <taxon>Arachnida</taxon>
        <taxon>Acari</taxon>
        <taxon>Parasitiformes</taxon>
        <taxon>Mesostigmata</taxon>
        <taxon>Gamasina</taxon>
        <taxon>Phytoseioidea</taxon>
        <taxon>Phytoseiidae</taxon>
        <taxon>Typhlodrominae</taxon>
        <taxon>Galendromus</taxon>
    </lineage>
</organism>
<feature type="transmembrane region" description="Helical" evidence="17">
    <location>
        <begin position="119"/>
        <end position="138"/>
    </location>
</feature>
<keyword evidence="13" id="KW-0915">Sodium</keyword>
<evidence type="ECO:0000256" key="8">
    <source>
        <dbReference type="ARBA" id="ARBA00022729"/>
    </source>
</evidence>
<dbReference type="InterPro" id="IPR044880">
    <property type="entry name" value="NCX_ion-bd_dom_sf"/>
</dbReference>
<dbReference type="GeneID" id="100907924"/>
<evidence type="ECO:0000256" key="2">
    <source>
        <dbReference type="ARBA" id="ARBA00005364"/>
    </source>
</evidence>
<accession>A0AAJ7PB67</accession>
<evidence type="ECO:0000256" key="5">
    <source>
        <dbReference type="ARBA" id="ARBA00022538"/>
    </source>
</evidence>
<evidence type="ECO:0000256" key="14">
    <source>
        <dbReference type="ARBA" id="ARBA00023065"/>
    </source>
</evidence>
<dbReference type="RefSeq" id="XP_018497738.1">
    <property type="nucleotide sequence ID" value="XM_018642222.2"/>
</dbReference>
<sequence>MFVCLATLCEDYFVPAIEVLTESFEIDPDVAGATFMAAASSVPAIAASIIAILVAKGDLGVSTALGSAVLNAAGVVSVSALFAGKVVTLHRWPMYRDSFFFLISVAIMLVAMFDDLITWFESSLLVVMYFVYAIFMSFDTKLEKFFVENFKFLQDRVDYPEGMFPPQTQLEDTSVPVPTTIFTKEFDLSPPGTPGANAKRLNISPYRKSIVELQPAVRAILEGQRRRMSLISMKRSSVVNEQIISNPNMRNQVMAAVAANSRSPSLGSTEEVHGATLRPPRNHFLKVLWLLYLPFTLVFYFTIPDCQRKDRRKYFVLTFIISTLYISVASYLLVWMITIIGFTLSVSDTVMGLTFLAIGVTLPDIVSSLLVVRKGLGDMAVCNALGSNIFEILVGLGLPWLIKTTIIEPGVPIVVESKGMLYSTVSLLATLVFLIALTHWNNWRMNKLYGAILMAWYMVFLALSSAYELGAFGDIKLPACETAF</sequence>
<feature type="domain" description="Sodium/calcium exchanger membrane region" evidence="18">
    <location>
        <begin position="1"/>
        <end position="137"/>
    </location>
</feature>
<keyword evidence="14" id="KW-0406">Ion transport</keyword>
<dbReference type="GO" id="GO:0005886">
    <property type="term" value="C:plasma membrane"/>
    <property type="evidence" value="ECO:0007669"/>
    <property type="project" value="TreeGrafter"/>
</dbReference>
<feature type="transmembrane region" description="Helical" evidence="17">
    <location>
        <begin position="284"/>
        <end position="303"/>
    </location>
</feature>
<feature type="transmembrane region" description="Helical" evidence="17">
    <location>
        <begin position="350"/>
        <end position="372"/>
    </location>
</feature>
<dbReference type="InterPro" id="IPR004481">
    <property type="entry name" value="K/Na/Ca-exchanger"/>
</dbReference>
<evidence type="ECO:0000256" key="7">
    <source>
        <dbReference type="ARBA" id="ARBA00022692"/>
    </source>
</evidence>
<keyword evidence="9" id="KW-0106">Calcium</keyword>
<evidence type="ECO:0000256" key="9">
    <source>
        <dbReference type="ARBA" id="ARBA00022837"/>
    </source>
</evidence>
<keyword evidence="3" id="KW-0813">Transport</keyword>
<dbReference type="GO" id="GO:0006874">
    <property type="term" value="P:intracellular calcium ion homeostasis"/>
    <property type="evidence" value="ECO:0007669"/>
    <property type="project" value="TreeGrafter"/>
</dbReference>
<evidence type="ECO:0000256" key="4">
    <source>
        <dbReference type="ARBA" id="ARBA00022449"/>
    </source>
</evidence>
<feature type="transmembrane region" description="Helical" evidence="17">
    <location>
        <begin position="94"/>
        <end position="112"/>
    </location>
</feature>
<keyword evidence="8" id="KW-0732">Signal</keyword>
<comment type="similarity">
    <text evidence="2">Belongs to the Ca(2+):cation antiporter (CaCA) (TC 2.A.19) family. SLC24A subfamily.</text>
</comment>
<keyword evidence="11" id="KW-0630">Potassium</keyword>
<evidence type="ECO:0000256" key="12">
    <source>
        <dbReference type="ARBA" id="ARBA00022989"/>
    </source>
</evidence>
<dbReference type="Pfam" id="PF01699">
    <property type="entry name" value="Na_Ca_ex"/>
    <property type="match status" value="2"/>
</dbReference>
<evidence type="ECO:0000256" key="1">
    <source>
        <dbReference type="ARBA" id="ARBA00004141"/>
    </source>
</evidence>
<evidence type="ECO:0000313" key="19">
    <source>
        <dbReference type="Proteomes" id="UP000694867"/>
    </source>
</evidence>
<evidence type="ECO:0000256" key="10">
    <source>
        <dbReference type="ARBA" id="ARBA00022847"/>
    </source>
</evidence>
<dbReference type="Gene3D" id="1.20.1420.30">
    <property type="entry name" value="NCX, central ion-binding region"/>
    <property type="match status" value="2"/>
</dbReference>
<evidence type="ECO:0000256" key="17">
    <source>
        <dbReference type="SAM" id="Phobius"/>
    </source>
</evidence>
<feature type="transmembrane region" description="Helical" evidence="17">
    <location>
        <begin position="32"/>
        <end position="54"/>
    </location>
</feature>
<keyword evidence="16" id="KW-0739">Sodium transport</keyword>
<evidence type="ECO:0000313" key="20">
    <source>
        <dbReference type="RefSeq" id="XP_018497738.1"/>
    </source>
</evidence>
<feature type="transmembrane region" description="Helical" evidence="17">
    <location>
        <begin position="315"/>
        <end position="344"/>
    </location>
</feature>
<keyword evidence="4" id="KW-0050">Antiport</keyword>
<protein>
    <submittedName>
        <fullName evidence="20">Sodium/potassium/calcium exchanger 5</fullName>
    </submittedName>
</protein>
<feature type="transmembrane region" description="Helical" evidence="17">
    <location>
        <begin position="448"/>
        <end position="467"/>
    </location>
</feature>
<evidence type="ECO:0000256" key="6">
    <source>
        <dbReference type="ARBA" id="ARBA00022568"/>
    </source>
</evidence>
<comment type="subcellular location">
    <subcellularLocation>
        <location evidence="1">Membrane</location>
        <topology evidence="1">Multi-pass membrane protein</topology>
    </subcellularLocation>
</comment>
<dbReference type="GO" id="GO:0008273">
    <property type="term" value="F:calcium, potassium:sodium antiporter activity"/>
    <property type="evidence" value="ECO:0007669"/>
    <property type="project" value="TreeGrafter"/>
</dbReference>
<keyword evidence="7 17" id="KW-0812">Transmembrane</keyword>
<dbReference type="GO" id="GO:0015293">
    <property type="term" value="F:symporter activity"/>
    <property type="evidence" value="ECO:0007669"/>
    <property type="project" value="UniProtKB-KW"/>
</dbReference>
<keyword evidence="19" id="KW-1185">Reference proteome</keyword>
<dbReference type="PANTHER" id="PTHR10846:SF74">
    <property type="entry name" value="SODIUM_POTASSIUM_CALCIUM EXCHANGER CG1090-RELATED"/>
    <property type="match status" value="1"/>
</dbReference>
<dbReference type="FunFam" id="1.20.1420.30:FF:000009">
    <property type="entry name" value="sodium/potassium/calcium exchanger 5 isoform X2"/>
    <property type="match status" value="1"/>
</dbReference>
<evidence type="ECO:0000256" key="16">
    <source>
        <dbReference type="ARBA" id="ARBA00023201"/>
    </source>
</evidence>
<dbReference type="KEGG" id="goe:100907924"/>
<keyword evidence="15 17" id="KW-0472">Membrane</keyword>
<feature type="transmembrane region" description="Helical" evidence="17">
    <location>
        <begin position="61"/>
        <end position="82"/>
    </location>
</feature>
<evidence type="ECO:0000259" key="18">
    <source>
        <dbReference type="Pfam" id="PF01699"/>
    </source>
</evidence>
<gene>
    <name evidence="20" type="primary">LOC100907924</name>
</gene>
<keyword evidence="6" id="KW-0109">Calcium transport</keyword>
<proteinExistence type="inferred from homology"/>
<feature type="domain" description="Sodium/calcium exchanger membrane region" evidence="18">
    <location>
        <begin position="316"/>
        <end position="464"/>
    </location>
</feature>
<dbReference type="NCBIfam" id="TIGR00367">
    <property type="entry name" value="calcium/sodium antiporter"/>
    <property type="match status" value="1"/>
</dbReference>
<name>A0AAJ7PB67_9ACAR</name>
<dbReference type="InterPro" id="IPR004837">
    <property type="entry name" value="NaCa_Exmemb"/>
</dbReference>
<dbReference type="AlphaFoldDB" id="A0AAJ7PB67"/>
<dbReference type="GO" id="GO:0005262">
    <property type="term" value="F:calcium channel activity"/>
    <property type="evidence" value="ECO:0007669"/>
    <property type="project" value="TreeGrafter"/>
</dbReference>
<evidence type="ECO:0000256" key="13">
    <source>
        <dbReference type="ARBA" id="ARBA00023053"/>
    </source>
</evidence>
<feature type="transmembrane region" description="Helical" evidence="17">
    <location>
        <begin position="384"/>
        <end position="402"/>
    </location>
</feature>
<keyword evidence="12 17" id="KW-1133">Transmembrane helix</keyword>
<dbReference type="PANTHER" id="PTHR10846">
    <property type="entry name" value="SODIUM/POTASSIUM/CALCIUM EXCHANGER"/>
    <property type="match status" value="1"/>
</dbReference>
<evidence type="ECO:0000256" key="11">
    <source>
        <dbReference type="ARBA" id="ARBA00022958"/>
    </source>
</evidence>
<keyword evidence="5" id="KW-0633">Potassium transport</keyword>
<feature type="transmembrane region" description="Helical" evidence="17">
    <location>
        <begin position="422"/>
        <end position="441"/>
    </location>
</feature>